<proteinExistence type="predicted"/>
<comment type="caution">
    <text evidence="1">The sequence shown here is derived from an EMBL/GenBank/DDBJ whole genome shotgun (WGS) entry which is preliminary data.</text>
</comment>
<dbReference type="InterPro" id="IPR039555">
    <property type="entry name" value="TraF/TrbB"/>
</dbReference>
<dbReference type="SUPFAM" id="SSF52833">
    <property type="entry name" value="Thioredoxin-like"/>
    <property type="match status" value="1"/>
</dbReference>
<dbReference type="InterPro" id="IPR036249">
    <property type="entry name" value="Thioredoxin-like_sf"/>
</dbReference>
<gene>
    <name evidence="1" type="ORF">ENG47_04100</name>
</gene>
<reference evidence="1" key="1">
    <citation type="journal article" date="2020" name="mSystems">
        <title>Genome- and Community-Level Interaction Insights into Carbon Utilization and Element Cycling Functions of Hydrothermarchaeota in Hydrothermal Sediment.</title>
        <authorList>
            <person name="Zhou Z."/>
            <person name="Liu Y."/>
            <person name="Xu W."/>
            <person name="Pan J."/>
            <person name="Luo Z.H."/>
            <person name="Li M."/>
        </authorList>
    </citation>
    <scope>NUCLEOTIDE SEQUENCE [LARGE SCALE GENOMIC DNA]</scope>
    <source>
        <strain evidence="1">HyVt-219</strain>
    </source>
</reference>
<protein>
    <recommendedName>
        <fullName evidence="2">Thioredoxin-like fold domain-containing protein</fullName>
    </recommendedName>
</protein>
<dbReference type="EMBL" id="DRBC01000248">
    <property type="protein sequence ID" value="HDN84920.1"/>
    <property type="molecule type" value="Genomic_DNA"/>
</dbReference>
<dbReference type="Gene3D" id="3.40.30.10">
    <property type="entry name" value="Glutaredoxin"/>
    <property type="match status" value="1"/>
</dbReference>
<evidence type="ECO:0000313" key="1">
    <source>
        <dbReference type="EMBL" id="HDN84920.1"/>
    </source>
</evidence>
<evidence type="ECO:0008006" key="2">
    <source>
        <dbReference type="Google" id="ProtNLM"/>
    </source>
</evidence>
<sequence length="127" mass="14735">MRRLNLLKILLLIIALTPQELKREGIIVYFLDPHCPYCRQETYLMRYLAQKGYNVIGIVNSPKEANILKDIGFPVKVNEGEAEFAEVQSVPTIGILLPKRKEFYIISEGYISYREFWNRVKEIKTGG</sequence>
<organism evidence="1">
    <name type="scientific">Aerophobetes bacterium</name>
    <dbReference type="NCBI Taxonomy" id="2030807"/>
    <lineage>
        <taxon>Bacteria</taxon>
        <taxon>Candidatus Aerophobota</taxon>
    </lineage>
</organism>
<dbReference type="Proteomes" id="UP000885660">
    <property type="component" value="Unassembled WGS sequence"/>
</dbReference>
<accession>A0A7V0MZJ2</accession>
<name>A0A7V0MZJ2_UNCAE</name>
<dbReference type="AlphaFoldDB" id="A0A7V0MZJ2"/>
<dbReference type="Pfam" id="PF13728">
    <property type="entry name" value="TraF"/>
    <property type="match status" value="1"/>
</dbReference>